<evidence type="ECO:0000313" key="1">
    <source>
        <dbReference type="EMBL" id="SVB98365.1"/>
    </source>
</evidence>
<gene>
    <name evidence="1" type="ORF">METZ01_LOCUS251219</name>
</gene>
<dbReference type="EMBL" id="UINC01067055">
    <property type="protein sequence ID" value="SVB98365.1"/>
    <property type="molecule type" value="Genomic_DNA"/>
</dbReference>
<organism evidence="1">
    <name type="scientific">marine metagenome</name>
    <dbReference type="NCBI Taxonomy" id="408172"/>
    <lineage>
        <taxon>unclassified sequences</taxon>
        <taxon>metagenomes</taxon>
        <taxon>ecological metagenomes</taxon>
    </lineage>
</organism>
<sequence>MVPEEKYLKGIAKAKDALKLLIKRIKNKEYKGSDYLWVGADIAIDRKAPPKSTDW</sequence>
<protein>
    <submittedName>
        <fullName evidence="1">Uncharacterized protein</fullName>
    </submittedName>
</protein>
<accession>A0A382IG99</accession>
<reference evidence="1" key="1">
    <citation type="submission" date="2018-05" db="EMBL/GenBank/DDBJ databases">
        <authorList>
            <person name="Lanie J.A."/>
            <person name="Ng W.-L."/>
            <person name="Kazmierczak K.M."/>
            <person name="Andrzejewski T.M."/>
            <person name="Davidsen T.M."/>
            <person name="Wayne K.J."/>
            <person name="Tettelin H."/>
            <person name="Glass J.I."/>
            <person name="Rusch D."/>
            <person name="Podicherti R."/>
            <person name="Tsui H.-C.T."/>
            <person name="Winkler M.E."/>
        </authorList>
    </citation>
    <scope>NUCLEOTIDE SEQUENCE</scope>
</reference>
<dbReference type="AlphaFoldDB" id="A0A382IG99"/>
<proteinExistence type="predicted"/>
<name>A0A382IG99_9ZZZZ</name>